<evidence type="ECO:0000313" key="2">
    <source>
        <dbReference type="Proteomes" id="UP000708298"/>
    </source>
</evidence>
<organism evidence="1 2">
    <name type="scientific">Acidisoma silvae</name>
    <dbReference type="NCBI Taxonomy" id="2802396"/>
    <lineage>
        <taxon>Bacteria</taxon>
        <taxon>Pseudomonadati</taxon>
        <taxon>Pseudomonadota</taxon>
        <taxon>Alphaproteobacteria</taxon>
        <taxon>Acetobacterales</taxon>
        <taxon>Acidocellaceae</taxon>
        <taxon>Acidisoma</taxon>
    </lineage>
</organism>
<reference evidence="1" key="1">
    <citation type="journal article" date="2021" name="Microorganisms">
        <title>Acidisoma silvae sp. nov. and Acidisomacellulosilytica sp. nov., Two Acidophilic Bacteria Isolated from Decaying Wood, Hydrolyzing Cellulose and Producing Poly-3-hydroxybutyrate.</title>
        <authorList>
            <person name="Mieszkin S."/>
            <person name="Pouder E."/>
            <person name="Uroz S."/>
            <person name="Simon-Colin C."/>
            <person name="Alain K."/>
        </authorList>
    </citation>
    <scope>NUCLEOTIDE SEQUENCE</scope>
    <source>
        <strain evidence="1">HW T2.11</strain>
    </source>
</reference>
<dbReference type="PANTHER" id="PTHR43179:SF7">
    <property type="entry name" value="RHAMNOSYLTRANSFERASE WBBL"/>
    <property type="match status" value="1"/>
</dbReference>
<sequence>MRPRAHLEQVKNEGLVSGWCWDESRPDHAVRLVVLVDGQPVGSTVANLFRPDLAEAGMGDGHHAFSYLIPWDRIAAKSVSTIGLIDEASGEALDTTFVFRRTVVLTIEDRLRDVEQQLRLLGARLDETTARAAQDSAMMAGVFATIGAFFTRLSELPPAAVPVELGHSVAGLLDSTRAQCPPFSFTQANAPLLTLCVDGGAPVQTVYACLRQIHETGLDRMAEVVLIDDGQAGQTALLPAFIGNLRYQRLQSGQSVTEARNQAVLFADRPFAGFLSSGCRVTPGWFNAVQAEFAGRPEAAVIGTGLAEAGPALTGPLADFLEASEDDGLTPITATLDAAMIIRSAVFKELGGFDSGFVAPTAAAINLCLRAWETGYGVYHLPAPVLLWQDEGGSAAAKFQIAPDIADLLAYRAESVTEDEATEPQTRVLIVSGAGFDQADLRQTVFSFQAQGLAVSAAFAGTVPPSAELIAFLHESGCAVIDTTQASGYDVLYLTVAAFGHPALPPQDSIAPRMVLALDAAAEERLSTGGRTRPGIKAIRAAIDAADCVRLRSAAGAAKLASLGNAHKIWRIGADDGNGLDRSPSAEDVARLLAQLGLSPHDADA</sequence>
<evidence type="ECO:0000313" key="1">
    <source>
        <dbReference type="EMBL" id="MCB8873618.1"/>
    </source>
</evidence>
<dbReference type="Gene3D" id="3.90.550.10">
    <property type="entry name" value="Spore Coat Polysaccharide Biosynthesis Protein SpsA, Chain A"/>
    <property type="match status" value="1"/>
</dbReference>
<keyword evidence="2" id="KW-1185">Reference proteome</keyword>
<evidence type="ECO:0008006" key="3">
    <source>
        <dbReference type="Google" id="ProtNLM"/>
    </source>
</evidence>
<proteinExistence type="predicted"/>
<protein>
    <recommendedName>
        <fullName evidence="3">Glycosyltransferase</fullName>
    </recommendedName>
</protein>
<dbReference type="PANTHER" id="PTHR43179">
    <property type="entry name" value="RHAMNOSYLTRANSFERASE WBBL"/>
    <property type="match status" value="1"/>
</dbReference>
<name>A0A964DXE6_9PROT</name>
<dbReference type="SUPFAM" id="SSF53448">
    <property type="entry name" value="Nucleotide-diphospho-sugar transferases"/>
    <property type="match status" value="1"/>
</dbReference>
<dbReference type="EMBL" id="JAESVB010000001">
    <property type="protein sequence ID" value="MCB8873618.1"/>
    <property type="molecule type" value="Genomic_DNA"/>
</dbReference>
<comment type="caution">
    <text evidence="1">The sequence shown here is derived from an EMBL/GenBank/DDBJ whole genome shotgun (WGS) entry which is preliminary data.</text>
</comment>
<dbReference type="RefSeq" id="WP_227319307.1">
    <property type="nucleotide sequence ID" value="NZ_JAESVB010000001.1"/>
</dbReference>
<dbReference type="Proteomes" id="UP000708298">
    <property type="component" value="Unassembled WGS sequence"/>
</dbReference>
<gene>
    <name evidence="1" type="ORF">ASILVAE211_00380</name>
</gene>
<dbReference type="AlphaFoldDB" id="A0A964DXE6"/>
<dbReference type="InterPro" id="IPR029044">
    <property type="entry name" value="Nucleotide-diphossugar_trans"/>
</dbReference>
<reference evidence="1" key="2">
    <citation type="submission" date="2021-01" db="EMBL/GenBank/DDBJ databases">
        <authorList>
            <person name="Mieszkin S."/>
            <person name="Pouder E."/>
            <person name="Alain K."/>
        </authorList>
    </citation>
    <scope>NUCLEOTIDE SEQUENCE</scope>
    <source>
        <strain evidence="1">HW T2.11</strain>
    </source>
</reference>
<accession>A0A964DXE6</accession>